<reference evidence="2 3" key="1">
    <citation type="submission" date="2019-04" db="EMBL/GenBank/DDBJ databases">
        <title>Crypto-aerobic microbial life in anoxic (sulfidic) marine sediments.</title>
        <authorList>
            <person name="Bhattacharya S."/>
            <person name="Roy C."/>
            <person name="Mondal N."/>
            <person name="Sarkar J."/>
            <person name="Mandal S."/>
            <person name="Rameez M.J."/>
            <person name="Ghosh W."/>
        </authorList>
    </citation>
    <scope>NUCLEOTIDE SEQUENCE [LARGE SCALE GENOMIC DNA]</scope>
    <source>
        <strain evidence="2 3">SBBB</strain>
    </source>
</reference>
<dbReference type="OrthoDB" id="6892185at2"/>
<gene>
    <name evidence="2" type="ORF">FA869_04205</name>
</gene>
<accession>A0A4V5NKX0</accession>
<protein>
    <recommendedName>
        <fullName evidence="4">DUF883 domain-containing protein</fullName>
    </recommendedName>
</protein>
<organism evidence="2 3">
    <name type="scientific">Halopseudomonas bauzanensis</name>
    <dbReference type="NCBI Taxonomy" id="653930"/>
    <lineage>
        <taxon>Bacteria</taxon>
        <taxon>Pseudomonadati</taxon>
        <taxon>Pseudomonadota</taxon>
        <taxon>Gammaproteobacteria</taxon>
        <taxon>Pseudomonadales</taxon>
        <taxon>Pseudomonadaceae</taxon>
        <taxon>Halopseudomonas</taxon>
    </lineage>
</organism>
<evidence type="ECO:0000313" key="3">
    <source>
        <dbReference type="Proteomes" id="UP000305198"/>
    </source>
</evidence>
<comment type="caution">
    <text evidence="2">The sequence shown here is derived from an EMBL/GenBank/DDBJ whole genome shotgun (WGS) entry which is preliminary data.</text>
</comment>
<proteinExistence type="predicted"/>
<evidence type="ECO:0008006" key="4">
    <source>
        <dbReference type="Google" id="ProtNLM"/>
    </source>
</evidence>
<feature type="region of interest" description="Disordered" evidence="1">
    <location>
        <begin position="12"/>
        <end position="38"/>
    </location>
</feature>
<dbReference type="AlphaFoldDB" id="A0A4V5NKX0"/>
<dbReference type="EMBL" id="SWAV01000001">
    <property type="protein sequence ID" value="TKA93377.1"/>
    <property type="molecule type" value="Genomic_DNA"/>
</dbReference>
<sequence length="120" mass="13089">MLNIDLSEAIKEHTNMTAVDKNGPVSNQDQVSKKQEIDSGKEAVAAAYSKLMEAKEHFKHAAESAGMDWKHDAEGQLMKGKDKAGELCDHANSYLHDKPLATLGIAFAAGFLVSQMMSRK</sequence>
<evidence type="ECO:0000313" key="2">
    <source>
        <dbReference type="EMBL" id="TKA93377.1"/>
    </source>
</evidence>
<name>A0A4V5NKX0_9GAMM</name>
<evidence type="ECO:0000256" key="1">
    <source>
        <dbReference type="SAM" id="MobiDB-lite"/>
    </source>
</evidence>
<dbReference type="Proteomes" id="UP000305198">
    <property type="component" value="Unassembled WGS sequence"/>
</dbReference>
<dbReference type="RefSeq" id="WP_036989259.1">
    <property type="nucleotide sequence ID" value="NZ_FOGN01000001.1"/>
</dbReference>